<dbReference type="CDD" id="cd07012">
    <property type="entry name" value="PBP2_Bug_TTT"/>
    <property type="match status" value="1"/>
</dbReference>
<dbReference type="Pfam" id="PF03401">
    <property type="entry name" value="TctC"/>
    <property type="match status" value="1"/>
</dbReference>
<organism evidence="3 4">
    <name type="scientific">Jiella endophytica</name>
    <dbReference type="NCBI Taxonomy" id="2558362"/>
    <lineage>
        <taxon>Bacteria</taxon>
        <taxon>Pseudomonadati</taxon>
        <taxon>Pseudomonadota</taxon>
        <taxon>Alphaproteobacteria</taxon>
        <taxon>Hyphomicrobiales</taxon>
        <taxon>Aurantimonadaceae</taxon>
        <taxon>Jiella</taxon>
    </lineage>
</organism>
<dbReference type="OrthoDB" id="7250490at2"/>
<dbReference type="Proteomes" id="UP000298179">
    <property type="component" value="Unassembled WGS sequence"/>
</dbReference>
<keyword evidence="4" id="KW-1185">Reference proteome</keyword>
<evidence type="ECO:0000256" key="1">
    <source>
        <dbReference type="ARBA" id="ARBA00006987"/>
    </source>
</evidence>
<protein>
    <submittedName>
        <fullName evidence="3">Tripartite tricarboxylate transporter substrate binding protein</fullName>
    </submittedName>
</protein>
<gene>
    <name evidence="3" type="ORF">E3C22_05605</name>
</gene>
<dbReference type="Gene3D" id="3.40.190.150">
    <property type="entry name" value="Bordetella uptake gene, domain 1"/>
    <property type="match status" value="1"/>
</dbReference>
<comment type="similarity">
    <text evidence="1">Belongs to the UPF0065 (bug) family.</text>
</comment>
<sequence length="336" mass="35789">MKFTALFASALAATVAFTVTPSLAQDYPTKEIQGIIQWGAGGSTDTVMRAVTPKAEEVLGQSIVLQNVTGGVGAIALNKVASGKADGYTLLMGAENPLLYKVMGLGTKDYSDFVPIDILARGTPILVARPDAPFDDYASMMAYIKEHPNEVKFGSTGPGGVPSVVTAMIENAEGKLPVTFIPYDGDGPALTALQGKAIDVMPAVLGAAIEGVKAGKMKPLAIIATEPVEQLPDVKPITDANEKFGKFLPWGPFFGIFAPKGTPENAVAKLQDAFKQAANEDKFKELMDNRGFILMNVAGNEAEDFMTKWQSNTTWLLQDAGLTKKSPEEFDIKKPE</sequence>
<feature type="chain" id="PRO_5021507853" evidence="2">
    <location>
        <begin position="25"/>
        <end position="336"/>
    </location>
</feature>
<dbReference type="InterPro" id="IPR005064">
    <property type="entry name" value="BUG"/>
</dbReference>
<dbReference type="PIRSF" id="PIRSF017082">
    <property type="entry name" value="YflP"/>
    <property type="match status" value="1"/>
</dbReference>
<dbReference type="AlphaFoldDB" id="A0A4Y8RP77"/>
<proteinExistence type="inferred from homology"/>
<dbReference type="PANTHER" id="PTHR42928">
    <property type="entry name" value="TRICARBOXYLATE-BINDING PROTEIN"/>
    <property type="match status" value="1"/>
</dbReference>
<evidence type="ECO:0000256" key="2">
    <source>
        <dbReference type="SAM" id="SignalP"/>
    </source>
</evidence>
<dbReference type="Gene3D" id="3.40.190.10">
    <property type="entry name" value="Periplasmic binding protein-like II"/>
    <property type="match status" value="1"/>
</dbReference>
<feature type="signal peptide" evidence="2">
    <location>
        <begin position="1"/>
        <end position="24"/>
    </location>
</feature>
<comment type="caution">
    <text evidence="3">The sequence shown here is derived from an EMBL/GenBank/DDBJ whole genome shotgun (WGS) entry which is preliminary data.</text>
</comment>
<reference evidence="3 4" key="1">
    <citation type="submission" date="2019-03" db="EMBL/GenBank/DDBJ databases">
        <title>Jiella endophytica sp. nov., a novel endophytic bacterium isolated from root of Ficus microcarpa Linn. f.</title>
        <authorList>
            <person name="Tuo L."/>
        </authorList>
    </citation>
    <scope>NUCLEOTIDE SEQUENCE [LARGE SCALE GENOMIC DNA]</scope>
    <source>
        <strain evidence="3 4">CBS5Q-3</strain>
    </source>
</reference>
<evidence type="ECO:0000313" key="3">
    <source>
        <dbReference type="EMBL" id="TFF24865.1"/>
    </source>
</evidence>
<dbReference type="InterPro" id="IPR042100">
    <property type="entry name" value="Bug_dom1"/>
</dbReference>
<dbReference type="EMBL" id="SOZD01000002">
    <property type="protein sequence ID" value="TFF24865.1"/>
    <property type="molecule type" value="Genomic_DNA"/>
</dbReference>
<evidence type="ECO:0000313" key="4">
    <source>
        <dbReference type="Proteomes" id="UP000298179"/>
    </source>
</evidence>
<dbReference type="SUPFAM" id="SSF53850">
    <property type="entry name" value="Periplasmic binding protein-like II"/>
    <property type="match status" value="1"/>
</dbReference>
<dbReference type="PANTHER" id="PTHR42928:SF5">
    <property type="entry name" value="BLR1237 PROTEIN"/>
    <property type="match status" value="1"/>
</dbReference>
<keyword evidence="2" id="KW-0732">Signal</keyword>
<name>A0A4Y8RP77_9HYPH</name>
<accession>A0A4Y8RP77</accession>
<dbReference type="RefSeq" id="WP_134761034.1">
    <property type="nucleotide sequence ID" value="NZ_SOZD01000002.1"/>
</dbReference>